<reference evidence="2" key="1">
    <citation type="submission" date="2021-01" db="EMBL/GenBank/DDBJ databases">
        <title>Whole genome shotgun sequence of Rhizocola hellebori NBRC 109834.</title>
        <authorList>
            <person name="Komaki H."/>
            <person name="Tamura T."/>
        </authorList>
    </citation>
    <scope>NUCLEOTIDE SEQUENCE</scope>
    <source>
        <strain evidence="2">NBRC 109834</strain>
    </source>
</reference>
<dbReference type="AlphaFoldDB" id="A0A8J3QEV5"/>
<accession>A0A8J3QEV5</accession>
<feature type="coiled-coil region" evidence="1">
    <location>
        <begin position="2"/>
        <end position="53"/>
    </location>
</feature>
<dbReference type="Proteomes" id="UP000612899">
    <property type="component" value="Unassembled WGS sequence"/>
</dbReference>
<gene>
    <name evidence="2" type="ORF">Rhe02_60830</name>
</gene>
<evidence type="ECO:0000313" key="3">
    <source>
        <dbReference type="Proteomes" id="UP000612899"/>
    </source>
</evidence>
<name>A0A8J3QEV5_9ACTN</name>
<dbReference type="EMBL" id="BONY01000043">
    <property type="protein sequence ID" value="GIH08016.1"/>
    <property type="molecule type" value="Genomic_DNA"/>
</dbReference>
<sequence length="108" mass="12323">MAQASEEDKQKALKLAKELQASLDRMIEDERDNEALLEKLDRLAMDYRELAEAWDGADPAMATRVRQREEEIHLLRGRVETMAEMEADEAGKLKSAVLNALRQANPRD</sequence>
<comment type="caution">
    <text evidence="2">The sequence shown here is derived from an EMBL/GenBank/DDBJ whole genome shotgun (WGS) entry which is preliminary data.</text>
</comment>
<protein>
    <submittedName>
        <fullName evidence="2">Uncharacterized protein</fullName>
    </submittedName>
</protein>
<keyword evidence="3" id="KW-1185">Reference proteome</keyword>
<organism evidence="2 3">
    <name type="scientific">Rhizocola hellebori</name>
    <dbReference type="NCBI Taxonomy" id="1392758"/>
    <lineage>
        <taxon>Bacteria</taxon>
        <taxon>Bacillati</taxon>
        <taxon>Actinomycetota</taxon>
        <taxon>Actinomycetes</taxon>
        <taxon>Micromonosporales</taxon>
        <taxon>Micromonosporaceae</taxon>
        <taxon>Rhizocola</taxon>
    </lineage>
</organism>
<keyword evidence="1" id="KW-0175">Coiled coil</keyword>
<proteinExistence type="predicted"/>
<evidence type="ECO:0000313" key="2">
    <source>
        <dbReference type="EMBL" id="GIH08016.1"/>
    </source>
</evidence>
<evidence type="ECO:0000256" key="1">
    <source>
        <dbReference type="SAM" id="Coils"/>
    </source>
</evidence>
<dbReference type="RefSeq" id="WP_203911782.1">
    <property type="nucleotide sequence ID" value="NZ_BONY01000043.1"/>
</dbReference>